<sequence>MVTTVKQPWIISSDDASVASCQALAARLHRMSSAAPVGNLLGRLKGFDPKTFCLTGYTPSTLSHKQGRLSTCLHKHLIRMALYLGLSLLGVGCVPHQIMTGDNLTNIANPMFDTAYSEDADVAFVVDATTAAAHKSGKVNFRTESASRRTRDLAHWIVSSRDNLNLPFAIVDKVNAKVYVFEIDGKLYGAAPVLLGLARGDHSIPDIGNKPLSHIPPADRTTPAGRFVSVMGRNHKGKDILWLDYEQALSMHAVVKGRPQDRRAHRLATPTPLDNRISFGCINVPVDAFRTLIKNKFSGAGGVVYILPENKTGAKA</sequence>
<name>A0ABZ0SB41_9GAMM</name>
<dbReference type="PROSITE" id="PS52029">
    <property type="entry name" value="LD_TPASE"/>
    <property type="match status" value="1"/>
</dbReference>
<evidence type="ECO:0000313" key="3">
    <source>
        <dbReference type="EMBL" id="WPL16780.1"/>
    </source>
</evidence>
<evidence type="ECO:0000259" key="2">
    <source>
        <dbReference type="PROSITE" id="PS52029"/>
    </source>
</evidence>
<feature type="active site" description="Nucleophile" evidence="1">
    <location>
        <position position="281"/>
    </location>
</feature>
<evidence type="ECO:0000313" key="4">
    <source>
        <dbReference type="Proteomes" id="UP001432180"/>
    </source>
</evidence>
<protein>
    <recommendedName>
        <fullName evidence="2">L,D-TPase catalytic domain-containing protein</fullName>
    </recommendedName>
</protein>
<keyword evidence="1" id="KW-0961">Cell wall biogenesis/degradation</keyword>
<dbReference type="Proteomes" id="UP001432180">
    <property type="component" value="Chromosome"/>
</dbReference>
<keyword evidence="1" id="KW-0573">Peptidoglycan synthesis</keyword>
<organism evidence="3 4">
    <name type="scientific">Thiorhodovibrio winogradskyi</name>
    <dbReference type="NCBI Taxonomy" id="77007"/>
    <lineage>
        <taxon>Bacteria</taxon>
        <taxon>Pseudomonadati</taxon>
        <taxon>Pseudomonadota</taxon>
        <taxon>Gammaproteobacteria</taxon>
        <taxon>Chromatiales</taxon>
        <taxon>Chromatiaceae</taxon>
        <taxon>Thiorhodovibrio</taxon>
    </lineage>
</organism>
<dbReference type="InterPro" id="IPR005490">
    <property type="entry name" value="LD_TPept_cat_dom"/>
</dbReference>
<comment type="pathway">
    <text evidence="1">Cell wall biogenesis; peptidoglycan biosynthesis.</text>
</comment>
<reference evidence="3 4" key="1">
    <citation type="journal article" date="2023" name="Microorganisms">
        <title>Thiorhodovibrio frisius and Trv. litoralis spp. nov., Two Novel Members from a Clade of Fastidious Purple Sulfur Bacteria That Exhibit Unique Red-Shifted Light-Harvesting Capabilities.</title>
        <authorList>
            <person name="Methner A."/>
            <person name="Kuzyk S.B."/>
            <person name="Petersen J."/>
            <person name="Bauer S."/>
            <person name="Brinkmann H."/>
            <person name="Sichau K."/>
            <person name="Wanner G."/>
            <person name="Wolf J."/>
            <person name="Neumann-Schaal M."/>
            <person name="Henke P."/>
            <person name="Tank M."/>
            <person name="Sproer C."/>
            <person name="Bunk B."/>
            <person name="Overmann J."/>
        </authorList>
    </citation>
    <scope>NUCLEOTIDE SEQUENCE [LARGE SCALE GENOMIC DNA]</scope>
    <source>
        <strain evidence="3 4">DSM 6702</strain>
    </source>
</reference>
<keyword evidence="1" id="KW-0133">Cell shape</keyword>
<gene>
    <name evidence="3" type="ORF">Thiowin_01754</name>
</gene>
<dbReference type="EMBL" id="CP121472">
    <property type="protein sequence ID" value="WPL16780.1"/>
    <property type="molecule type" value="Genomic_DNA"/>
</dbReference>
<proteinExistence type="predicted"/>
<accession>A0ABZ0SB41</accession>
<feature type="domain" description="L,D-TPase catalytic" evidence="2">
    <location>
        <begin position="167"/>
        <end position="307"/>
    </location>
</feature>
<feature type="active site" description="Proton donor/acceptor" evidence="1">
    <location>
        <position position="252"/>
    </location>
</feature>
<evidence type="ECO:0000256" key="1">
    <source>
        <dbReference type="PROSITE-ProRule" id="PRU01373"/>
    </source>
</evidence>
<keyword evidence="4" id="KW-1185">Reference proteome</keyword>
<dbReference type="RefSeq" id="WP_328987312.1">
    <property type="nucleotide sequence ID" value="NZ_CP121472.1"/>
</dbReference>